<accession>Q6LMK9</accession>
<dbReference type="HOGENOM" id="CLU_2397072_0_0_6"/>
<organism evidence="2 3">
    <name type="scientific">Photobacterium profundum (strain SS9)</name>
    <dbReference type="NCBI Taxonomy" id="298386"/>
    <lineage>
        <taxon>Bacteria</taxon>
        <taxon>Pseudomonadati</taxon>
        <taxon>Pseudomonadota</taxon>
        <taxon>Gammaproteobacteria</taxon>
        <taxon>Vibrionales</taxon>
        <taxon>Vibrionaceae</taxon>
        <taxon>Photobacterium</taxon>
    </lineage>
</organism>
<dbReference type="AlphaFoldDB" id="Q6LMK9"/>
<feature type="transmembrane region" description="Helical" evidence="1">
    <location>
        <begin position="26"/>
        <end position="45"/>
    </location>
</feature>
<keyword evidence="1" id="KW-0812">Transmembrane</keyword>
<evidence type="ECO:0000313" key="3">
    <source>
        <dbReference type="Proteomes" id="UP000000593"/>
    </source>
</evidence>
<keyword evidence="1" id="KW-1133">Transmembrane helix</keyword>
<dbReference type="STRING" id="298386.PBPRA3153"/>
<dbReference type="EMBL" id="CR378673">
    <property type="protein sequence ID" value="CAG21468.1"/>
    <property type="molecule type" value="Genomic_DNA"/>
</dbReference>
<keyword evidence="3" id="KW-1185">Reference proteome</keyword>
<dbReference type="Proteomes" id="UP000000593">
    <property type="component" value="Chromosome 1"/>
</dbReference>
<gene>
    <name evidence="2" type="ordered locus">PBPRA3153</name>
</gene>
<name>Q6LMK9_PHOPR</name>
<evidence type="ECO:0000256" key="1">
    <source>
        <dbReference type="SAM" id="Phobius"/>
    </source>
</evidence>
<keyword evidence="1" id="KW-0472">Membrane</keyword>
<protein>
    <submittedName>
        <fullName evidence="2">Uncharacterized protein</fullName>
    </submittedName>
</protein>
<evidence type="ECO:0000313" key="2">
    <source>
        <dbReference type="EMBL" id="CAG21468.1"/>
    </source>
</evidence>
<proteinExistence type="predicted"/>
<reference evidence="3" key="1">
    <citation type="journal article" date="2005" name="Science">
        <title>Life at depth: Photobacterium profundum genome sequence and expression analysis.</title>
        <authorList>
            <person name="Vezzi A."/>
            <person name="Campanaro S."/>
            <person name="D'Angelo M."/>
            <person name="Simonato F."/>
            <person name="Vitulo N."/>
            <person name="Lauro F.M."/>
            <person name="Cestaro A."/>
            <person name="Malacrida G."/>
            <person name="Simionati B."/>
            <person name="Cannata N."/>
            <person name="Romualdi C."/>
            <person name="Bartlett D.H."/>
            <person name="Valle G."/>
        </authorList>
    </citation>
    <scope>NUCLEOTIDE SEQUENCE [LARGE SCALE GENOMIC DNA]</scope>
    <source>
        <strain evidence="3">ATCC BAA-1253 / SS9</strain>
    </source>
</reference>
<dbReference type="KEGG" id="ppr:PBPRA3153"/>
<sequence>MFYFVAKAVSYDQICRTTLKWHQRRYYSRTLLTVVCLALMGAIIIIEFDMIALIFTGSGSMTLGIIELSMGHDSTINLPLSQSIDLHLCHNFG</sequence>